<dbReference type="SUPFAM" id="SSF52833">
    <property type="entry name" value="Thioredoxin-like"/>
    <property type="match status" value="1"/>
</dbReference>
<organism evidence="2 3">
    <name type="scientific">Lentibacillus populi</name>
    <dbReference type="NCBI Taxonomy" id="1827502"/>
    <lineage>
        <taxon>Bacteria</taxon>
        <taxon>Bacillati</taxon>
        <taxon>Bacillota</taxon>
        <taxon>Bacilli</taxon>
        <taxon>Bacillales</taxon>
        <taxon>Bacillaceae</taxon>
        <taxon>Lentibacillus</taxon>
    </lineage>
</organism>
<dbReference type="InterPro" id="IPR001853">
    <property type="entry name" value="DSBA-like_thioredoxin_dom"/>
</dbReference>
<reference evidence="2" key="1">
    <citation type="journal article" date="2014" name="Int. J. Syst. Evol. Microbiol.">
        <title>Complete genome sequence of Corynebacterium casei LMG S-19264T (=DSM 44701T), isolated from a smear-ripened cheese.</title>
        <authorList>
            <consortium name="US DOE Joint Genome Institute (JGI-PGF)"/>
            <person name="Walter F."/>
            <person name="Albersmeier A."/>
            <person name="Kalinowski J."/>
            <person name="Ruckert C."/>
        </authorList>
    </citation>
    <scope>NUCLEOTIDE SEQUENCE</scope>
    <source>
        <strain evidence="2">CGMCC 1.15454</strain>
    </source>
</reference>
<dbReference type="RefSeq" id="WP_088051138.1">
    <property type="nucleotide sequence ID" value="NZ_BMJD01000016.1"/>
</dbReference>
<dbReference type="GO" id="GO:0016491">
    <property type="term" value="F:oxidoreductase activity"/>
    <property type="evidence" value="ECO:0007669"/>
    <property type="project" value="InterPro"/>
</dbReference>
<evidence type="ECO:0000313" key="2">
    <source>
        <dbReference type="EMBL" id="GGB44594.1"/>
    </source>
</evidence>
<comment type="caution">
    <text evidence="2">The sequence shown here is derived from an EMBL/GenBank/DDBJ whole genome shotgun (WGS) entry which is preliminary data.</text>
</comment>
<dbReference type="PANTHER" id="PTHR13887:SF41">
    <property type="entry name" value="THIOREDOXIN SUPERFAMILY PROTEIN"/>
    <property type="match status" value="1"/>
</dbReference>
<gene>
    <name evidence="2" type="primary">frnE</name>
    <name evidence="2" type="ORF">GCM10011409_22740</name>
</gene>
<protein>
    <submittedName>
        <fullName evidence="2">DSBA oxidoreductase</fullName>
    </submittedName>
</protein>
<dbReference type="Proteomes" id="UP000621492">
    <property type="component" value="Unassembled WGS sequence"/>
</dbReference>
<proteinExistence type="predicted"/>
<feature type="domain" description="DSBA-like thioredoxin" evidence="1">
    <location>
        <begin position="3"/>
        <end position="204"/>
    </location>
</feature>
<evidence type="ECO:0000259" key="1">
    <source>
        <dbReference type="Pfam" id="PF01323"/>
    </source>
</evidence>
<evidence type="ECO:0000313" key="3">
    <source>
        <dbReference type="Proteomes" id="UP000621492"/>
    </source>
</evidence>
<name>A0A9W5TYX6_9BACI</name>
<dbReference type="InterPro" id="IPR036249">
    <property type="entry name" value="Thioredoxin-like_sf"/>
</dbReference>
<dbReference type="EMBL" id="BMJD01000016">
    <property type="protein sequence ID" value="GGB44594.1"/>
    <property type="molecule type" value="Genomic_DNA"/>
</dbReference>
<dbReference type="PANTHER" id="PTHR13887">
    <property type="entry name" value="GLUTATHIONE S-TRANSFERASE KAPPA"/>
    <property type="match status" value="1"/>
</dbReference>
<sequence>MKIEIWSDFVCPFCYMGKRRLEKALEKFSHKDAVTIEYKSYELDPNAEKNPGKTIHELMAKKFGSTVEKAKSMNDNMAKQAAELGLVYNFDTMQHTNTLDAHRVAKYAEEKDKGNEMTERLLKAYFTDSKHIGDPQTLIELAGDVELDPDAIHTLLQSDNYLAKVRADEEEAKQIGVQGVPFFVFNEKYAVSGAQPTEVFTEVLAKVWEEESEKPALQSLTPKKSKTTYCTDDGCCEIED</sequence>
<accession>A0A9W5TYX6</accession>
<dbReference type="CDD" id="cd03024">
    <property type="entry name" value="DsbA_FrnE"/>
    <property type="match status" value="1"/>
</dbReference>
<dbReference type="AlphaFoldDB" id="A0A9W5TYX6"/>
<dbReference type="Pfam" id="PF01323">
    <property type="entry name" value="DSBA"/>
    <property type="match status" value="1"/>
</dbReference>
<dbReference type="Gene3D" id="3.40.30.10">
    <property type="entry name" value="Glutaredoxin"/>
    <property type="match status" value="1"/>
</dbReference>
<keyword evidence="3" id="KW-1185">Reference proteome</keyword>
<reference evidence="2" key="2">
    <citation type="submission" date="2020-09" db="EMBL/GenBank/DDBJ databases">
        <authorList>
            <person name="Sun Q."/>
            <person name="Zhou Y."/>
        </authorList>
    </citation>
    <scope>NUCLEOTIDE SEQUENCE</scope>
    <source>
        <strain evidence="2">CGMCC 1.15454</strain>
    </source>
</reference>